<evidence type="ECO:0000256" key="1">
    <source>
        <dbReference type="ARBA" id="ARBA00001968"/>
    </source>
</evidence>
<dbReference type="InterPro" id="IPR027806">
    <property type="entry name" value="HARBI1_dom"/>
</dbReference>
<evidence type="ECO:0000256" key="7">
    <source>
        <dbReference type="ARBA" id="ARBA00023242"/>
    </source>
</evidence>
<sequence length="282" mass="33186">MDVVLINVVIFCRRQWRKQKKNKLWIHEINRKRPEFGIFHHLHTDLRKGNSSFFRTSEELFTILLDLVGQEISKQDTNYRKCITAEKRLSICLRFITGHSFTSLTFYYRVGVSTIHEIVKETTQALWNALKPRYMTVPSPDEWSKIAQDYNDKWNMPNYIGSIDGKHCRKQRPPNAGSLFYNYKDFHSIVLLAVADANACFPMIEVSTYGKENDNSIFTQSGMGNAYNARQLNVPRGEFSLPGSARRTEMCVVDYEAFPFQKNLMQLFHRKKLRFWQVKFQF</sequence>
<evidence type="ECO:0000256" key="2">
    <source>
        <dbReference type="ARBA" id="ARBA00004123"/>
    </source>
</evidence>
<evidence type="ECO:0000256" key="3">
    <source>
        <dbReference type="ARBA" id="ARBA00006958"/>
    </source>
</evidence>
<comment type="subcellular location">
    <subcellularLocation>
        <location evidence="2">Nucleus</location>
    </subcellularLocation>
</comment>
<dbReference type="OrthoDB" id="6435687at2759"/>
<keyword evidence="6" id="KW-0378">Hydrolase</keyword>
<dbReference type="Pfam" id="PF13359">
    <property type="entry name" value="DDE_Tnp_4"/>
    <property type="match status" value="1"/>
</dbReference>
<dbReference type="GO" id="GO:0046872">
    <property type="term" value="F:metal ion binding"/>
    <property type="evidence" value="ECO:0007669"/>
    <property type="project" value="UniProtKB-KW"/>
</dbReference>
<dbReference type="Proteomes" id="UP000887116">
    <property type="component" value="Unassembled WGS sequence"/>
</dbReference>
<keyword evidence="7" id="KW-0539">Nucleus</keyword>
<name>A0A8X6FV17_TRICU</name>
<accession>A0A8X6FV17</accession>
<dbReference type="AlphaFoldDB" id="A0A8X6FV17"/>
<dbReference type="GO" id="GO:0016787">
    <property type="term" value="F:hydrolase activity"/>
    <property type="evidence" value="ECO:0007669"/>
    <property type="project" value="UniProtKB-KW"/>
</dbReference>
<dbReference type="GO" id="GO:0005634">
    <property type="term" value="C:nucleus"/>
    <property type="evidence" value="ECO:0007669"/>
    <property type="project" value="UniProtKB-SubCell"/>
</dbReference>
<proteinExistence type="inferred from homology"/>
<protein>
    <submittedName>
        <fullName evidence="9">DDE Tnp4 domain-containing protein</fullName>
    </submittedName>
</protein>
<organism evidence="9 10">
    <name type="scientific">Trichonephila clavata</name>
    <name type="common">Joro spider</name>
    <name type="synonym">Nephila clavata</name>
    <dbReference type="NCBI Taxonomy" id="2740835"/>
    <lineage>
        <taxon>Eukaryota</taxon>
        <taxon>Metazoa</taxon>
        <taxon>Ecdysozoa</taxon>
        <taxon>Arthropoda</taxon>
        <taxon>Chelicerata</taxon>
        <taxon>Arachnida</taxon>
        <taxon>Araneae</taxon>
        <taxon>Araneomorphae</taxon>
        <taxon>Entelegynae</taxon>
        <taxon>Araneoidea</taxon>
        <taxon>Nephilidae</taxon>
        <taxon>Trichonephila</taxon>
    </lineage>
</organism>
<evidence type="ECO:0000259" key="8">
    <source>
        <dbReference type="Pfam" id="PF13359"/>
    </source>
</evidence>
<comment type="similarity">
    <text evidence="3">Belongs to the HARBI1 family.</text>
</comment>
<keyword evidence="10" id="KW-1185">Reference proteome</keyword>
<reference evidence="9" key="1">
    <citation type="submission" date="2020-07" db="EMBL/GenBank/DDBJ databases">
        <title>Multicomponent nature underlies the extraordinary mechanical properties of spider dragline silk.</title>
        <authorList>
            <person name="Kono N."/>
            <person name="Nakamura H."/>
            <person name="Mori M."/>
            <person name="Yoshida Y."/>
            <person name="Ohtoshi R."/>
            <person name="Malay A.D."/>
            <person name="Moran D.A.P."/>
            <person name="Tomita M."/>
            <person name="Numata K."/>
            <person name="Arakawa K."/>
        </authorList>
    </citation>
    <scope>NUCLEOTIDE SEQUENCE</scope>
</reference>
<comment type="caution">
    <text evidence="9">The sequence shown here is derived from an EMBL/GenBank/DDBJ whole genome shotgun (WGS) entry which is preliminary data.</text>
</comment>
<dbReference type="GO" id="GO:0004518">
    <property type="term" value="F:nuclease activity"/>
    <property type="evidence" value="ECO:0007669"/>
    <property type="project" value="UniProtKB-KW"/>
</dbReference>
<evidence type="ECO:0000256" key="4">
    <source>
        <dbReference type="ARBA" id="ARBA00022722"/>
    </source>
</evidence>
<dbReference type="PANTHER" id="PTHR22930">
    <property type="match status" value="1"/>
</dbReference>
<evidence type="ECO:0000256" key="5">
    <source>
        <dbReference type="ARBA" id="ARBA00022723"/>
    </source>
</evidence>
<dbReference type="EMBL" id="BMAO01003769">
    <property type="protein sequence ID" value="GFQ90115.1"/>
    <property type="molecule type" value="Genomic_DNA"/>
</dbReference>
<keyword evidence="5" id="KW-0479">Metal-binding</keyword>
<dbReference type="PANTHER" id="PTHR22930:SF269">
    <property type="entry name" value="NUCLEASE HARBI1-LIKE PROTEIN"/>
    <property type="match status" value="1"/>
</dbReference>
<evidence type="ECO:0000313" key="10">
    <source>
        <dbReference type="Proteomes" id="UP000887116"/>
    </source>
</evidence>
<evidence type="ECO:0000313" key="9">
    <source>
        <dbReference type="EMBL" id="GFQ90115.1"/>
    </source>
</evidence>
<keyword evidence="4" id="KW-0540">Nuclease</keyword>
<comment type="cofactor">
    <cofactor evidence="1">
        <name>a divalent metal cation</name>
        <dbReference type="ChEBI" id="CHEBI:60240"/>
    </cofactor>
</comment>
<gene>
    <name evidence="9" type="primary">B7P43_G18037</name>
    <name evidence="9" type="ORF">TNCT_588002</name>
</gene>
<feature type="domain" description="DDE Tnp4" evidence="8">
    <location>
        <begin position="163"/>
        <end position="236"/>
    </location>
</feature>
<evidence type="ECO:0000256" key="6">
    <source>
        <dbReference type="ARBA" id="ARBA00022801"/>
    </source>
</evidence>
<dbReference type="InterPro" id="IPR045249">
    <property type="entry name" value="HARBI1-like"/>
</dbReference>